<feature type="binding site" evidence="12">
    <location>
        <position position="74"/>
    </location>
    <ligand>
        <name>[4Fe-4S] cluster</name>
        <dbReference type="ChEBI" id="CHEBI:49883"/>
        <label>1</label>
    </ligand>
</feature>
<feature type="binding site" evidence="12">
    <location>
        <position position="115"/>
    </location>
    <ligand>
        <name>[4Fe-4S] cluster</name>
        <dbReference type="ChEBI" id="CHEBI:49883"/>
        <label>2</label>
    </ligand>
</feature>
<comment type="subcellular location">
    <subcellularLocation>
        <location evidence="12">Cell membrane</location>
        <topology evidence="12">Peripheral membrane protein</topology>
    </subcellularLocation>
</comment>
<feature type="binding site" evidence="12">
    <location>
        <position position="121"/>
    </location>
    <ligand>
        <name>[4Fe-4S] cluster</name>
        <dbReference type="ChEBI" id="CHEBI:49883"/>
        <label>2</label>
    </ligand>
</feature>
<dbReference type="Pfam" id="PF12838">
    <property type="entry name" value="Fer4_7"/>
    <property type="match status" value="1"/>
</dbReference>
<comment type="cofactor">
    <cofactor evidence="12">
        <name>[4Fe-4S] cluster</name>
        <dbReference type="ChEBI" id="CHEBI:49883"/>
    </cofactor>
    <text evidence="12">Binds 2 [4Fe-4S] clusters per subunit.</text>
</comment>
<feature type="domain" description="4Fe-4S ferredoxin-type" evidence="13">
    <location>
        <begin position="64"/>
        <end position="94"/>
    </location>
</feature>
<feature type="binding site" evidence="12">
    <location>
        <position position="125"/>
    </location>
    <ligand>
        <name>[4Fe-4S] cluster</name>
        <dbReference type="ChEBI" id="CHEBI:49883"/>
        <label>1</label>
    </ligand>
</feature>
<dbReference type="AlphaFoldDB" id="A0A1F7RYB9"/>
<keyword evidence="2 12" id="KW-0004">4Fe-4S</keyword>
<comment type="similarity">
    <text evidence="12">Belongs to the complex I 23 kDa subunit family.</text>
</comment>
<dbReference type="HAMAP" id="MF_01351">
    <property type="entry name" value="NDH1_NuoI"/>
    <property type="match status" value="1"/>
</dbReference>
<sequence length="181" mass="21055">MESKKNIQYKNSIEKFYLAILEGMSITIRHFFKQLVTPKSKLVTIQFPEQRREYSDRYRGGHILNLRTDGSTRCVACMMCPTICPAECITIEATESPDPKIEKRPVKFEIDMLRCVFCGYCVDACPEDAIIMSKQHEMAMYEHSDSIWDIQKLSKRAEIEQFGIGYHPYDPYAKDKKKGIH</sequence>
<dbReference type="Proteomes" id="UP000179266">
    <property type="component" value="Unassembled WGS sequence"/>
</dbReference>
<evidence type="ECO:0000256" key="6">
    <source>
        <dbReference type="ARBA" id="ARBA00022967"/>
    </source>
</evidence>
<protein>
    <recommendedName>
        <fullName evidence="12">NADH-quinone oxidoreductase subunit I</fullName>
        <ecNumber evidence="12">7.1.1.-</ecNumber>
    </recommendedName>
    <alternativeName>
        <fullName evidence="12">NADH dehydrogenase I subunit I</fullName>
    </alternativeName>
    <alternativeName>
        <fullName evidence="12">NDH-1 subunit I</fullName>
    </alternativeName>
</protein>
<evidence type="ECO:0000256" key="1">
    <source>
        <dbReference type="ARBA" id="ARBA00022475"/>
    </source>
</evidence>
<evidence type="ECO:0000256" key="10">
    <source>
        <dbReference type="ARBA" id="ARBA00023075"/>
    </source>
</evidence>
<evidence type="ECO:0000256" key="8">
    <source>
        <dbReference type="ARBA" id="ARBA00023014"/>
    </source>
</evidence>
<evidence type="ECO:0000259" key="13">
    <source>
        <dbReference type="PROSITE" id="PS51379"/>
    </source>
</evidence>
<evidence type="ECO:0000256" key="11">
    <source>
        <dbReference type="ARBA" id="ARBA00023136"/>
    </source>
</evidence>
<comment type="catalytic activity">
    <reaction evidence="12">
        <text>a quinone + NADH + 5 H(+)(in) = a quinol + NAD(+) + 4 H(+)(out)</text>
        <dbReference type="Rhea" id="RHEA:57888"/>
        <dbReference type="ChEBI" id="CHEBI:15378"/>
        <dbReference type="ChEBI" id="CHEBI:24646"/>
        <dbReference type="ChEBI" id="CHEBI:57540"/>
        <dbReference type="ChEBI" id="CHEBI:57945"/>
        <dbReference type="ChEBI" id="CHEBI:132124"/>
    </reaction>
</comment>
<keyword evidence="6 12" id="KW-1278">Translocase</keyword>
<comment type="subunit">
    <text evidence="12">NDH-1 is composed of 14 different subunits. Subunits NuoA, H, J, K, L, M, N constitute the membrane sector of the complex.</text>
</comment>
<dbReference type="GO" id="GO:0005506">
    <property type="term" value="F:iron ion binding"/>
    <property type="evidence" value="ECO:0007669"/>
    <property type="project" value="UniProtKB-UniRule"/>
</dbReference>
<evidence type="ECO:0000313" key="15">
    <source>
        <dbReference type="Proteomes" id="UP000179266"/>
    </source>
</evidence>
<organism evidence="14 15">
    <name type="scientific">Candidatus Schekmanbacteria bacterium RBG_13_48_7</name>
    <dbReference type="NCBI Taxonomy" id="1817878"/>
    <lineage>
        <taxon>Bacteria</taxon>
        <taxon>Candidatus Schekmaniibacteriota</taxon>
    </lineage>
</organism>
<keyword evidence="11 12" id="KW-0472">Membrane</keyword>
<evidence type="ECO:0000256" key="9">
    <source>
        <dbReference type="ARBA" id="ARBA00023027"/>
    </source>
</evidence>
<evidence type="ECO:0000256" key="2">
    <source>
        <dbReference type="ARBA" id="ARBA00022485"/>
    </source>
</evidence>
<comment type="caution">
    <text evidence="14">The sequence shown here is derived from an EMBL/GenBank/DDBJ whole genome shotgun (WGS) entry which is preliminary data.</text>
</comment>
<dbReference type="NCBIfam" id="TIGR01971">
    <property type="entry name" value="NuoI"/>
    <property type="match status" value="1"/>
</dbReference>
<dbReference type="PANTHER" id="PTHR10849:SF24">
    <property type="entry name" value="NADH-QUINONE OXIDOREDUCTASE SUBUNIT I 2"/>
    <property type="match status" value="1"/>
</dbReference>
<gene>
    <name evidence="12" type="primary">nuoI</name>
    <name evidence="14" type="ORF">A2161_10125</name>
</gene>
<keyword evidence="7 12" id="KW-0408">Iron</keyword>
<evidence type="ECO:0000256" key="3">
    <source>
        <dbReference type="ARBA" id="ARBA00022719"/>
    </source>
</evidence>
<dbReference type="InterPro" id="IPR017900">
    <property type="entry name" value="4Fe4S_Fe_S_CS"/>
</dbReference>
<dbReference type="GO" id="GO:0048038">
    <property type="term" value="F:quinone binding"/>
    <property type="evidence" value="ECO:0007669"/>
    <property type="project" value="UniProtKB-KW"/>
</dbReference>
<keyword evidence="1 12" id="KW-1003">Cell membrane</keyword>
<keyword evidence="3 12" id="KW-0874">Quinone</keyword>
<evidence type="ECO:0000256" key="4">
    <source>
        <dbReference type="ARBA" id="ARBA00022723"/>
    </source>
</evidence>
<dbReference type="Gene3D" id="3.30.70.3270">
    <property type="match status" value="1"/>
</dbReference>
<feature type="binding site" evidence="12">
    <location>
        <position position="84"/>
    </location>
    <ligand>
        <name>[4Fe-4S] cluster</name>
        <dbReference type="ChEBI" id="CHEBI:49883"/>
        <label>2</label>
    </ligand>
</feature>
<keyword evidence="4 12" id="KW-0479">Metal-binding</keyword>
<accession>A0A1F7RYB9</accession>
<proteinExistence type="inferred from homology"/>
<dbReference type="PROSITE" id="PS00198">
    <property type="entry name" value="4FE4S_FER_1"/>
    <property type="match status" value="1"/>
</dbReference>
<dbReference type="PROSITE" id="PS51379">
    <property type="entry name" value="4FE4S_FER_2"/>
    <property type="match status" value="2"/>
</dbReference>
<comment type="function">
    <text evidence="12">NDH-1 shuttles electrons from NADH, via FMN and iron-sulfur (Fe-S) centers, to quinones in the respiratory chain. The immediate electron acceptor for the enzyme in this species is believed to be ubiquinone. Couples the redox reaction to proton translocation (for every two electrons transferred, four hydrogen ions are translocated across the cytoplasmic membrane), and thus conserves the redox energy in a proton gradient.</text>
</comment>
<keyword evidence="10 12" id="KW-0830">Ubiquinone</keyword>
<dbReference type="GO" id="GO:0051539">
    <property type="term" value="F:4 iron, 4 sulfur cluster binding"/>
    <property type="evidence" value="ECO:0007669"/>
    <property type="project" value="UniProtKB-KW"/>
</dbReference>
<evidence type="ECO:0000256" key="7">
    <source>
        <dbReference type="ARBA" id="ARBA00023004"/>
    </source>
</evidence>
<dbReference type="InterPro" id="IPR017896">
    <property type="entry name" value="4Fe4S_Fe-S-bd"/>
</dbReference>
<keyword evidence="9 12" id="KW-0520">NAD</keyword>
<dbReference type="GO" id="GO:0050136">
    <property type="term" value="F:NADH dehydrogenase (quinone) (non-electrogenic) activity"/>
    <property type="evidence" value="ECO:0007669"/>
    <property type="project" value="UniProtKB-UniRule"/>
</dbReference>
<feature type="binding site" evidence="12">
    <location>
        <position position="118"/>
    </location>
    <ligand>
        <name>[4Fe-4S] cluster</name>
        <dbReference type="ChEBI" id="CHEBI:49883"/>
        <label>2</label>
    </ligand>
</feature>
<keyword evidence="8 12" id="KW-0411">Iron-sulfur</keyword>
<dbReference type="InterPro" id="IPR010226">
    <property type="entry name" value="NADH_quinone_OxRdtase_chainI"/>
</dbReference>
<evidence type="ECO:0000256" key="12">
    <source>
        <dbReference type="HAMAP-Rule" id="MF_01351"/>
    </source>
</evidence>
<reference evidence="14 15" key="1">
    <citation type="journal article" date="2016" name="Nat. Commun.">
        <title>Thousands of microbial genomes shed light on interconnected biogeochemical processes in an aquifer system.</title>
        <authorList>
            <person name="Anantharaman K."/>
            <person name="Brown C.T."/>
            <person name="Hug L.A."/>
            <person name="Sharon I."/>
            <person name="Castelle C.J."/>
            <person name="Probst A.J."/>
            <person name="Thomas B.C."/>
            <person name="Singh A."/>
            <person name="Wilkins M.J."/>
            <person name="Karaoz U."/>
            <person name="Brodie E.L."/>
            <person name="Williams K.H."/>
            <person name="Hubbard S.S."/>
            <person name="Banfield J.F."/>
        </authorList>
    </citation>
    <scope>NUCLEOTIDE SEQUENCE [LARGE SCALE GENOMIC DNA]</scope>
</reference>
<dbReference type="GO" id="GO:0005886">
    <property type="term" value="C:plasma membrane"/>
    <property type="evidence" value="ECO:0007669"/>
    <property type="project" value="UniProtKB-SubCell"/>
</dbReference>
<dbReference type="SUPFAM" id="SSF54862">
    <property type="entry name" value="4Fe-4S ferredoxins"/>
    <property type="match status" value="1"/>
</dbReference>
<dbReference type="PANTHER" id="PTHR10849">
    <property type="entry name" value="NADH DEHYDROGENASE UBIQUINONE IRON-SULFUR PROTEIN 8, MITOCHONDRIAL"/>
    <property type="match status" value="1"/>
</dbReference>
<name>A0A1F7RYB9_9BACT</name>
<dbReference type="EC" id="7.1.1.-" evidence="12"/>
<feature type="binding site" evidence="12">
    <location>
        <position position="80"/>
    </location>
    <ligand>
        <name>[4Fe-4S] cluster</name>
        <dbReference type="ChEBI" id="CHEBI:49883"/>
        <label>1</label>
    </ligand>
</feature>
<evidence type="ECO:0000313" key="14">
    <source>
        <dbReference type="EMBL" id="OGL46048.1"/>
    </source>
</evidence>
<keyword evidence="5" id="KW-0677">Repeat</keyword>
<dbReference type="EMBL" id="MGDD01000149">
    <property type="protein sequence ID" value="OGL46048.1"/>
    <property type="molecule type" value="Genomic_DNA"/>
</dbReference>
<feature type="binding site" evidence="12">
    <location>
        <position position="77"/>
    </location>
    <ligand>
        <name>[4Fe-4S] cluster</name>
        <dbReference type="ChEBI" id="CHEBI:49883"/>
        <label>1</label>
    </ligand>
</feature>
<feature type="domain" description="4Fe-4S ferredoxin-type" evidence="13">
    <location>
        <begin position="106"/>
        <end position="135"/>
    </location>
</feature>
<evidence type="ECO:0000256" key="5">
    <source>
        <dbReference type="ARBA" id="ARBA00022737"/>
    </source>
</evidence>